<name>A0A5R9A712_PSENT</name>
<protein>
    <recommendedName>
        <fullName evidence="4">Translation initiation factor 2</fullName>
    </recommendedName>
</protein>
<feature type="region of interest" description="Disordered" evidence="1">
    <location>
        <begin position="64"/>
        <end position="128"/>
    </location>
</feature>
<dbReference type="Proteomes" id="UP000307510">
    <property type="component" value="Unassembled WGS sequence"/>
</dbReference>
<evidence type="ECO:0000313" key="3">
    <source>
        <dbReference type="Proteomes" id="UP000307510"/>
    </source>
</evidence>
<evidence type="ECO:0008006" key="4">
    <source>
        <dbReference type="Google" id="ProtNLM"/>
    </source>
</evidence>
<comment type="caution">
    <text evidence="2">The sequence shown here is derived from an EMBL/GenBank/DDBJ whole genome shotgun (WGS) entry which is preliminary data.</text>
</comment>
<feature type="compositionally biased region" description="Low complexity" evidence="1">
    <location>
        <begin position="118"/>
        <end position="128"/>
    </location>
</feature>
<accession>A0A5R9A712</accession>
<organism evidence="2 3">
    <name type="scientific">Pseudomonas nitroreducens</name>
    <dbReference type="NCBI Taxonomy" id="46680"/>
    <lineage>
        <taxon>Bacteria</taxon>
        <taxon>Pseudomonadati</taxon>
        <taxon>Pseudomonadota</taxon>
        <taxon>Gammaproteobacteria</taxon>
        <taxon>Pseudomonadales</taxon>
        <taxon>Pseudomonadaceae</taxon>
        <taxon>Pseudomonas</taxon>
    </lineage>
</organism>
<proteinExistence type="predicted"/>
<evidence type="ECO:0000313" key="2">
    <source>
        <dbReference type="EMBL" id="TLP73924.1"/>
    </source>
</evidence>
<reference evidence="3" key="2">
    <citation type="submission" date="2019-06" db="EMBL/GenBank/DDBJ databases">
        <title>AzeR, a transcriptional regulator that responds to azelaic acid in Pseudomonas nitroreducens.</title>
        <authorList>
            <person name="Bez C."/>
            <person name="Javvadi S.G."/>
            <person name="Bertani I."/>
            <person name="Devescovi G."/>
            <person name="Studholme D.J."/>
            <person name="Geller A."/>
            <person name="Levy A."/>
            <person name="Venturi V."/>
        </authorList>
    </citation>
    <scope>NUCLEOTIDE SEQUENCE [LARGE SCALE GENOMIC DNA]</scope>
    <source>
        <strain evidence="3">DSM 9128</strain>
    </source>
</reference>
<feature type="compositionally biased region" description="Low complexity" evidence="1">
    <location>
        <begin position="86"/>
        <end position="104"/>
    </location>
</feature>
<dbReference type="RefSeq" id="WP_138214864.1">
    <property type="nucleotide sequence ID" value="NZ_VASG01000004.1"/>
</dbReference>
<feature type="region of interest" description="Disordered" evidence="1">
    <location>
        <begin position="168"/>
        <end position="203"/>
    </location>
</feature>
<dbReference type="EMBL" id="VASG01000004">
    <property type="protein sequence ID" value="TLP73924.1"/>
    <property type="molecule type" value="Genomic_DNA"/>
</dbReference>
<feature type="compositionally biased region" description="Basic and acidic residues" evidence="1">
    <location>
        <begin position="187"/>
        <end position="203"/>
    </location>
</feature>
<evidence type="ECO:0000256" key="1">
    <source>
        <dbReference type="SAM" id="MobiDB-lite"/>
    </source>
</evidence>
<reference evidence="2 3" key="1">
    <citation type="submission" date="2019-05" db="EMBL/GenBank/DDBJ databases">
        <authorList>
            <person name="Moore K."/>
            <person name="O'Neill P."/>
            <person name="Farbos A."/>
            <person name="Studholme D.J."/>
        </authorList>
    </citation>
    <scope>NUCLEOTIDE SEQUENCE [LARGE SCALE GENOMIC DNA]</scope>
    <source>
        <strain evidence="2 3">DSM 9128</strain>
    </source>
</reference>
<dbReference type="AlphaFoldDB" id="A0A5R9A712"/>
<sequence>MVCHGKALALPRISRQHCAVFLTVRSMNKSRILVVASLSLLLAACGDEHKDKAAVPAPTPAAVLAPAASSPAPEPAAEQPRESEAKPAAAKAVASPKAPAVEAAIKPEAKAPSKTPAQVKKPVDPVVKQPLPPVKLDLRLPKELVHQLEPDQPVTALEEEKPILPQMFRSKDENAEVSPFAVGGRLISREPNERETNDDSWHSDIRGAELQFKFRN</sequence>
<gene>
    <name evidence="2" type="ORF">FEA48_17035</name>
</gene>
<feature type="compositionally biased region" description="Low complexity" evidence="1">
    <location>
        <begin position="64"/>
        <end position="78"/>
    </location>
</feature>